<sequence length="125" mass="14562">MASKYFTDNLPPPLKLELTDKASVKKNWLRFQRQWDNYVIASRMNIDSDQFQVAVFLTCVGDDANDVLDGRRLQEIERDSVQKLHAIFSEYCQAKLNETFERSSSIKEIKWKGRQLTVTLQNCGK</sequence>
<gene>
    <name evidence="1" type="ORF">PoB_000009400</name>
</gene>
<accession>A0AAV3XPS7</accession>
<name>A0AAV3XPS7_9GAST</name>
<dbReference type="GO" id="GO:0005840">
    <property type="term" value="C:ribosome"/>
    <property type="evidence" value="ECO:0007669"/>
    <property type="project" value="UniProtKB-KW"/>
</dbReference>
<keyword evidence="2" id="KW-1185">Reference proteome</keyword>
<evidence type="ECO:0000313" key="1">
    <source>
        <dbReference type="EMBL" id="GFN73588.1"/>
    </source>
</evidence>
<dbReference type="Proteomes" id="UP000735302">
    <property type="component" value="Unassembled WGS sequence"/>
</dbReference>
<organism evidence="1 2">
    <name type="scientific">Plakobranchus ocellatus</name>
    <dbReference type="NCBI Taxonomy" id="259542"/>
    <lineage>
        <taxon>Eukaryota</taxon>
        <taxon>Metazoa</taxon>
        <taxon>Spiralia</taxon>
        <taxon>Lophotrochozoa</taxon>
        <taxon>Mollusca</taxon>
        <taxon>Gastropoda</taxon>
        <taxon>Heterobranchia</taxon>
        <taxon>Euthyneura</taxon>
        <taxon>Panpulmonata</taxon>
        <taxon>Sacoglossa</taxon>
        <taxon>Placobranchoidea</taxon>
        <taxon>Plakobranchidae</taxon>
        <taxon>Plakobranchus</taxon>
    </lineage>
</organism>
<reference evidence="1 2" key="1">
    <citation type="journal article" date="2021" name="Elife">
        <title>Chloroplast acquisition without the gene transfer in kleptoplastic sea slugs, Plakobranchus ocellatus.</title>
        <authorList>
            <person name="Maeda T."/>
            <person name="Takahashi S."/>
            <person name="Yoshida T."/>
            <person name="Shimamura S."/>
            <person name="Takaki Y."/>
            <person name="Nagai Y."/>
            <person name="Toyoda A."/>
            <person name="Suzuki Y."/>
            <person name="Arimoto A."/>
            <person name="Ishii H."/>
            <person name="Satoh N."/>
            <person name="Nishiyama T."/>
            <person name="Hasebe M."/>
            <person name="Maruyama T."/>
            <person name="Minagawa J."/>
            <person name="Obokata J."/>
            <person name="Shigenobu S."/>
        </authorList>
    </citation>
    <scope>NUCLEOTIDE SEQUENCE [LARGE SCALE GENOMIC DNA]</scope>
</reference>
<dbReference type="AlphaFoldDB" id="A0AAV3XPS7"/>
<keyword evidence="1" id="KW-0689">Ribosomal protein</keyword>
<comment type="caution">
    <text evidence="1">The sequence shown here is derived from an EMBL/GenBank/DDBJ whole genome shotgun (WGS) entry which is preliminary data.</text>
</comment>
<evidence type="ECO:0000313" key="2">
    <source>
        <dbReference type="Proteomes" id="UP000735302"/>
    </source>
</evidence>
<proteinExistence type="predicted"/>
<protein>
    <submittedName>
        <fullName evidence="1">30S ribosomal protein s7p</fullName>
    </submittedName>
</protein>
<dbReference type="EMBL" id="BLXT01000008">
    <property type="protein sequence ID" value="GFN73588.1"/>
    <property type="molecule type" value="Genomic_DNA"/>
</dbReference>
<keyword evidence="1" id="KW-0687">Ribonucleoprotein</keyword>